<feature type="chain" id="PRO_5030022979" evidence="14">
    <location>
        <begin position="19"/>
        <end position="873"/>
    </location>
</feature>
<dbReference type="AlphaFoldDB" id="A0A173MHU6"/>
<dbReference type="Gene3D" id="2.60.40.1120">
    <property type="entry name" value="Carboxypeptidase-like, regulatory domain"/>
    <property type="match status" value="1"/>
</dbReference>
<dbReference type="GO" id="GO:0015344">
    <property type="term" value="F:siderophore uptake transmembrane transporter activity"/>
    <property type="evidence" value="ECO:0007669"/>
    <property type="project" value="TreeGrafter"/>
</dbReference>
<dbReference type="PANTHER" id="PTHR32552:SF89">
    <property type="entry name" value="CATECHOLATE SIDEROPHORE RECEPTOR FIU"/>
    <property type="match status" value="1"/>
</dbReference>
<dbReference type="InterPro" id="IPR000531">
    <property type="entry name" value="Beta-barrel_TonB"/>
</dbReference>
<reference evidence="18" key="1">
    <citation type="submission" date="2017-01" db="EMBL/GenBank/DDBJ databases">
        <authorList>
            <person name="Varghese N."/>
            <person name="Submissions S."/>
        </authorList>
    </citation>
    <scope>NUCLEOTIDE SEQUENCE [LARGE SCALE GENOMIC DNA]</scope>
    <source>
        <strain evidence="18">DSM 21054</strain>
    </source>
</reference>
<dbReference type="PANTHER" id="PTHR32552">
    <property type="entry name" value="FERRICHROME IRON RECEPTOR-RELATED"/>
    <property type="match status" value="1"/>
</dbReference>
<comment type="subcellular location">
    <subcellularLocation>
        <location evidence="1 12">Cell outer membrane</location>
        <topology evidence="1 12">Multi-pass membrane protein</topology>
    </subcellularLocation>
</comment>
<dbReference type="Gene3D" id="2.170.130.10">
    <property type="entry name" value="TonB-dependent receptor, plug domain"/>
    <property type="match status" value="1"/>
</dbReference>
<evidence type="ECO:0000256" key="5">
    <source>
        <dbReference type="ARBA" id="ARBA00022692"/>
    </source>
</evidence>
<dbReference type="STRING" id="477680.SAMN05421788_102300"/>
<evidence type="ECO:0000256" key="12">
    <source>
        <dbReference type="PROSITE-ProRule" id="PRU01360"/>
    </source>
</evidence>
<evidence type="ECO:0000256" key="8">
    <source>
        <dbReference type="ARBA" id="ARBA00023065"/>
    </source>
</evidence>
<dbReference type="Proteomes" id="UP000186917">
    <property type="component" value="Unassembled WGS sequence"/>
</dbReference>
<dbReference type="InterPro" id="IPR039426">
    <property type="entry name" value="TonB-dep_rcpt-like"/>
</dbReference>
<evidence type="ECO:0000259" key="16">
    <source>
        <dbReference type="Pfam" id="PF07715"/>
    </source>
</evidence>
<organism evidence="17 18">
    <name type="scientific">Filimonas lacunae</name>
    <dbReference type="NCBI Taxonomy" id="477680"/>
    <lineage>
        <taxon>Bacteria</taxon>
        <taxon>Pseudomonadati</taxon>
        <taxon>Bacteroidota</taxon>
        <taxon>Chitinophagia</taxon>
        <taxon>Chitinophagales</taxon>
        <taxon>Chitinophagaceae</taxon>
        <taxon>Filimonas</taxon>
    </lineage>
</organism>
<proteinExistence type="inferred from homology"/>
<dbReference type="PROSITE" id="PS52016">
    <property type="entry name" value="TONB_DEPENDENT_REC_3"/>
    <property type="match status" value="1"/>
</dbReference>
<name>A0A173MHU6_9BACT</name>
<evidence type="ECO:0000256" key="2">
    <source>
        <dbReference type="ARBA" id="ARBA00022448"/>
    </source>
</evidence>
<keyword evidence="3 12" id="KW-1134">Transmembrane beta strand</keyword>
<dbReference type="GO" id="GO:0009279">
    <property type="term" value="C:cell outer membrane"/>
    <property type="evidence" value="ECO:0007669"/>
    <property type="project" value="UniProtKB-SubCell"/>
</dbReference>
<keyword evidence="17" id="KW-0675">Receptor</keyword>
<dbReference type="Pfam" id="PF13715">
    <property type="entry name" value="CarbopepD_reg_2"/>
    <property type="match status" value="1"/>
</dbReference>
<keyword evidence="7" id="KW-0408">Iron</keyword>
<keyword evidence="6 14" id="KW-0732">Signal</keyword>
<dbReference type="Gene3D" id="2.40.170.20">
    <property type="entry name" value="TonB-dependent receptor, beta-barrel domain"/>
    <property type="match status" value="1"/>
</dbReference>
<gene>
    <name evidence="17" type="ORF">SAMN05421788_102300</name>
</gene>
<dbReference type="InterPro" id="IPR037066">
    <property type="entry name" value="Plug_dom_sf"/>
</dbReference>
<keyword evidence="4" id="KW-0410">Iron transport</keyword>
<evidence type="ECO:0000256" key="1">
    <source>
        <dbReference type="ARBA" id="ARBA00004571"/>
    </source>
</evidence>
<evidence type="ECO:0000256" key="13">
    <source>
        <dbReference type="RuleBase" id="RU003357"/>
    </source>
</evidence>
<comment type="similarity">
    <text evidence="12 13">Belongs to the TonB-dependent receptor family.</text>
</comment>
<dbReference type="Pfam" id="PF07715">
    <property type="entry name" value="Plug"/>
    <property type="match status" value="1"/>
</dbReference>
<evidence type="ECO:0000256" key="3">
    <source>
        <dbReference type="ARBA" id="ARBA00022452"/>
    </source>
</evidence>
<keyword evidence="2 12" id="KW-0813">Transport</keyword>
<feature type="signal peptide" evidence="14">
    <location>
        <begin position="1"/>
        <end position="18"/>
    </location>
</feature>
<dbReference type="InterPro" id="IPR036942">
    <property type="entry name" value="Beta-barrel_TonB_sf"/>
</dbReference>
<evidence type="ECO:0000256" key="11">
    <source>
        <dbReference type="ARBA" id="ARBA00023237"/>
    </source>
</evidence>
<keyword evidence="5 12" id="KW-0812">Transmembrane</keyword>
<evidence type="ECO:0000256" key="9">
    <source>
        <dbReference type="ARBA" id="ARBA00023077"/>
    </source>
</evidence>
<feature type="domain" description="TonB-dependent receptor plug" evidence="16">
    <location>
        <begin position="119"/>
        <end position="232"/>
    </location>
</feature>
<evidence type="ECO:0000256" key="14">
    <source>
        <dbReference type="SAM" id="SignalP"/>
    </source>
</evidence>
<dbReference type="RefSeq" id="WP_076377950.1">
    <property type="nucleotide sequence ID" value="NZ_AP017422.1"/>
</dbReference>
<feature type="domain" description="TonB-dependent receptor-like beta-barrel" evidence="15">
    <location>
        <begin position="388"/>
        <end position="833"/>
    </location>
</feature>
<evidence type="ECO:0000256" key="4">
    <source>
        <dbReference type="ARBA" id="ARBA00022496"/>
    </source>
</evidence>
<keyword evidence="18" id="KW-1185">Reference proteome</keyword>
<evidence type="ECO:0000256" key="10">
    <source>
        <dbReference type="ARBA" id="ARBA00023136"/>
    </source>
</evidence>
<dbReference type="SUPFAM" id="SSF49464">
    <property type="entry name" value="Carboxypeptidase regulatory domain-like"/>
    <property type="match status" value="1"/>
</dbReference>
<evidence type="ECO:0000313" key="18">
    <source>
        <dbReference type="Proteomes" id="UP000186917"/>
    </source>
</evidence>
<evidence type="ECO:0000313" key="17">
    <source>
        <dbReference type="EMBL" id="SIS95426.1"/>
    </source>
</evidence>
<evidence type="ECO:0000256" key="6">
    <source>
        <dbReference type="ARBA" id="ARBA00022729"/>
    </source>
</evidence>
<keyword evidence="10 12" id="KW-0472">Membrane</keyword>
<protein>
    <submittedName>
        <fullName evidence="17">Outer membrane receptor proteins, mostly Fe transport</fullName>
    </submittedName>
</protein>
<sequence>MKTSFSILAFLLYALSLAAQEPQKISGHVLSYKNEPLSGATVWVTPGNKVVTTDSTGVFTVTVPAGKSVTIKVSFTGYETTEQTLNEASVNKPLLFVLKSDVLALSDVIVVGNTSPRSKLNSSISVSTLRPDDVQKAAPRTTAEIFRSIPGIRAEASGGDGNTNITVRGVPISSGGSKYLQLQEDGLPVLQFGDIAFATADIFLRADATIGRIEAIRGGSASTLATNSPAGIINFISKTGAVEGGGVAVSSGLDYGNFRTDFNYGAPIGNGVSYFVGGFYRVGQGPRTAGFAANNGGQLKFNINKQFSNGYVRLYAKYLNDRAAAYMPMPLQVTGTNSDPVYSNVPGFDAKKGALQSAYLLQDMGTGVNGELRRADVSDGMHPVSKTIGVELAFDLDNNWRIENRGRLAMNNGRFIAPFPAQVGSTASVLSTIAGATGWNLANARLSYANDGSAYTGSNAMLIHMFDVELNNMNNFVNDFKLKKKVEAGDITFGFFKSYQNVGMSWLWSSFLTDVNGNGLRPLLVTNSTGTVMNPGGQLQYGTPVWGNLRRNYDTRYDISAPYVAAALNVTRKLNIDASVRWDIGNVRGSYTGGSTAAKDMNGDGVISANEQKVESIDYNTTKPVKYNYNYGSYSIGANYKLDASKAIFARYSSGAVTKADRILFTSNVMADGSVRGFKDNIDQAELGFKSNYKAVGLFITGFYARVNEQGGFEATTQKVIENHYRSYGVELEAAARISRHFDIRGGATFTKAELTDGANKGNRPRRQSPFIYNLVPTYTAGRLSAGVTAIGTAGSYAQDDNQLKFKGYVLLNPFVSYKFTKALMMSVNANNVTNSLGITEAEENAITPNTTNIIRARSVTGRTIAATIAYQF</sequence>
<evidence type="ECO:0000259" key="15">
    <source>
        <dbReference type="Pfam" id="PF00593"/>
    </source>
</evidence>
<dbReference type="KEGG" id="fln:FLA_3089"/>
<keyword evidence="8" id="KW-0406">Ion transport</keyword>
<dbReference type="EMBL" id="FTOR01000002">
    <property type="protein sequence ID" value="SIS95426.1"/>
    <property type="molecule type" value="Genomic_DNA"/>
</dbReference>
<dbReference type="InterPro" id="IPR012910">
    <property type="entry name" value="Plug_dom"/>
</dbReference>
<evidence type="ECO:0000256" key="7">
    <source>
        <dbReference type="ARBA" id="ARBA00023004"/>
    </source>
</evidence>
<keyword evidence="9 13" id="KW-0798">TonB box</keyword>
<keyword evidence="11 12" id="KW-0998">Cell outer membrane</keyword>
<dbReference type="SUPFAM" id="SSF56935">
    <property type="entry name" value="Porins"/>
    <property type="match status" value="1"/>
</dbReference>
<dbReference type="InterPro" id="IPR008969">
    <property type="entry name" value="CarboxyPept-like_regulatory"/>
</dbReference>
<accession>A0A173MHU6</accession>
<dbReference type="Pfam" id="PF00593">
    <property type="entry name" value="TonB_dep_Rec_b-barrel"/>
    <property type="match status" value="1"/>
</dbReference>